<dbReference type="EMBL" id="JBBNAF010000007">
    <property type="protein sequence ID" value="KAK9128446.1"/>
    <property type="molecule type" value="Genomic_DNA"/>
</dbReference>
<organism evidence="2 3">
    <name type="scientific">Stephania yunnanensis</name>
    <dbReference type="NCBI Taxonomy" id="152371"/>
    <lineage>
        <taxon>Eukaryota</taxon>
        <taxon>Viridiplantae</taxon>
        <taxon>Streptophyta</taxon>
        <taxon>Embryophyta</taxon>
        <taxon>Tracheophyta</taxon>
        <taxon>Spermatophyta</taxon>
        <taxon>Magnoliopsida</taxon>
        <taxon>Ranunculales</taxon>
        <taxon>Menispermaceae</taxon>
        <taxon>Menispermoideae</taxon>
        <taxon>Cissampelideae</taxon>
        <taxon>Stephania</taxon>
    </lineage>
</organism>
<evidence type="ECO:0000256" key="1">
    <source>
        <dbReference type="SAM" id="MobiDB-lite"/>
    </source>
</evidence>
<comment type="caution">
    <text evidence="2">The sequence shown here is derived from an EMBL/GenBank/DDBJ whole genome shotgun (WGS) entry which is preliminary data.</text>
</comment>
<proteinExistence type="predicted"/>
<feature type="region of interest" description="Disordered" evidence="1">
    <location>
        <begin position="1"/>
        <end position="20"/>
    </location>
</feature>
<keyword evidence="3" id="KW-1185">Reference proteome</keyword>
<accession>A0AAP0J8U1</accession>
<gene>
    <name evidence="2" type="ORF">Syun_017243</name>
</gene>
<dbReference type="Proteomes" id="UP001420932">
    <property type="component" value="Unassembled WGS sequence"/>
</dbReference>
<protein>
    <submittedName>
        <fullName evidence="2">Uncharacterized protein</fullName>
    </submittedName>
</protein>
<feature type="compositionally biased region" description="Basic and acidic residues" evidence="1">
    <location>
        <begin position="7"/>
        <end position="20"/>
    </location>
</feature>
<reference evidence="2 3" key="1">
    <citation type="submission" date="2024-01" db="EMBL/GenBank/DDBJ databases">
        <title>Genome assemblies of Stephania.</title>
        <authorList>
            <person name="Yang L."/>
        </authorList>
    </citation>
    <scope>NUCLEOTIDE SEQUENCE [LARGE SCALE GENOMIC DNA]</scope>
    <source>
        <strain evidence="2">YNDBR</strain>
        <tissue evidence="2">Leaf</tissue>
    </source>
</reference>
<evidence type="ECO:0000313" key="3">
    <source>
        <dbReference type="Proteomes" id="UP001420932"/>
    </source>
</evidence>
<evidence type="ECO:0000313" key="2">
    <source>
        <dbReference type="EMBL" id="KAK9128446.1"/>
    </source>
</evidence>
<name>A0AAP0J8U1_9MAGN</name>
<dbReference type="AlphaFoldDB" id="A0AAP0J8U1"/>
<sequence length="259" mass="29095">MARGGRRREDREKREVSVRKKKMTREVETLVKRREKRSGKRGRERTEIALFILSCKGVRLLIMHSWNPDRVAYAMGRKGVSGVDAYLSDIVYLVHTVFGVIEMALLGSEPKEDRKGKRKLEDFAEFFSLVRNAMLDQRRLSTKENNDTDLDWRVSDQRLPDNGGSSTDLGLERLRSAAATDCECAAVVAARGVAMAVAFWGSRLTLRKMVQSLRLVRGNGFAGRGGAIYRRCSTTAAAEQMGERWLRGANGRAKRAAEA</sequence>